<dbReference type="Pfam" id="PF08573">
    <property type="entry name" value="SAE2"/>
    <property type="match status" value="1"/>
</dbReference>
<keyword evidence="2" id="KW-0227">DNA damage</keyword>
<keyword evidence="3" id="KW-0539">Nucleus</keyword>
<dbReference type="AlphaFoldDB" id="A0A077Z9P0"/>
<reference evidence="5" key="2">
    <citation type="submission" date="2014-03" db="EMBL/GenBank/DDBJ databases">
        <title>The whipworm genome and dual-species transcriptomics of an intimate host-pathogen interaction.</title>
        <authorList>
            <person name="Foth B.J."/>
            <person name="Tsai I.J."/>
            <person name="Reid A.J."/>
            <person name="Bancroft A.J."/>
            <person name="Nichol S."/>
            <person name="Tracey A."/>
            <person name="Holroyd N."/>
            <person name="Cotton J.A."/>
            <person name="Stanley E.J."/>
            <person name="Zarowiecki M."/>
            <person name="Liu J.Z."/>
            <person name="Huckvale T."/>
            <person name="Cooper P.J."/>
            <person name="Grencis R.K."/>
            <person name="Berriman M."/>
        </authorList>
    </citation>
    <scope>NUCLEOTIDE SEQUENCE [LARGE SCALE GENOMIC DNA]</scope>
</reference>
<organism evidence="5 6">
    <name type="scientific">Trichuris trichiura</name>
    <name type="common">Whipworm</name>
    <name type="synonym">Trichocephalus trichiurus</name>
    <dbReference type="NCBI Taxonomy" id="36087"/>
    <lineage>
        <taxon>Eukaryota</taxon>
        <taxon>Metazoa</taxon>
        <taxon>Ecdysozoa</taxon>
        <taxon>Nematoda</taxon>
        <taxon>Enoplea</taxon>
        <taxon>Dorylaimia</taxon>
        <taxon>Trichinellida</taxon>
        <taxon>Trichuridae</taxon>
        <taxon>Trichuris</taxon>
    </lineage>
</organism>
<evidence type="ECO:0000313" key="6">
    <source>
        <dbReference type="Proteomes" id="UP000030665"/>
    </source>
</evidence>
<dbReference type="GO" id="GO:0004519">
    <property type="term" value="F:endonuclease activity"/>
    <property type="evidence" value="ECO:0007669"/>
    <property type="project" value="UniProtKB-KW"/>
</dbReference>
<dbReference type="GO" id="GO:0010792">
    <property type="term" value="P:DNA double-strand break processing involved in repair via single-strand annealing"/>
    <property type="evidence" value="ECO:0007669"/>
    <property type="project" value="TreeGrafter"/>
</dbReference>
<dbReference type="EMBL" id="HG806046">
    <property type="protein sequence ID" value="CDW56499.1"/>
    <property type="molecule type" value="Genomic_DNA"/>
</dbReference>
<keyword evidence="6" id="KW-1185">Reference proteome</keyword>
<dbReference type="PANTHER" id="PTHR15107">
    <property type="entry name" value="RETINOBLASTOMA BINDING PROTEIN 8"/>
    <property type="match status" value="1"/>
</dbReference>
<evidence type="ECO:0000256" key="1">
    <source>
        <dbReference type="ARBA" id="ARBA00004123"/>
    </source>
</evidence>
<dbReference type="InterPro" id="IPR033316">
    <property type="entry name" value="RBBP8-like"/>
</dbReference>
<proteinExistence type="predicted"/>
<accession>A0A077Z9P0</accession>
<name>A0A077Z9P0_TRITR</name>
<evidence type="ECO:0000313" key="5">
    <source>
        <dbReference type="EMBL" id="CDW56499.1"/>
    </source>
</evidence>
<dbReference type="GO" id="GO:0005634">
    <property type="term" value="C:nucleus"/>
    <property type="evidence" value="ECO:0007669"/>
    <property type="project" value="UniProtKB-SubCell"/>
</dbReference>
<gene>
    <name evidence="5" type="ORF">TTRE_0000477901</name>
</gene>
<reference evidence="5" key="1">
    <citation type="submission" date="2014-01" db="EMBL/GenBank/DDBJ databases">
        <authorList>
            <person name="Aslett M."/>
        </authorList>
    </citation>
    <scope>NUCLEOTIDE SEQUENCE</scope>
</reference>
<sequence length="210" mass="23831">MSMLTMTDRKVKRCSSCSRLSCSSGSPQLNDELHSLEISGNSSPELFSGYSDILRQRGVQLSRPVARDIFRDKKAPADFVVPVSVKSLANASFSSSCSEHLSDTDEELGFHTESSQMKGRKIKYVNSPVRKRIERKKLVGYSCNCCREYFESLNLSEKEAARRLKAVSRHRDFYVPPKSPDHFWEVSFPSTPELIERGWLNLETARKGEN</sequence>
<keyword evidence="5" id="KW-0255">Endonuclease</keyword>
<protein>
    <submittedName>
        <fullName evidence="5">DNA endonuclease RBBP8</fullName>
    </submittedName>
</protein>
<evidence type="ECO:0000259" key="4">
    <source>
        <dbReference type="Pfam" id="PF08573"/>
    </source>
</evidence>
<dbReference type="PANTHER" id="PTHR15107:SF0">
    <property type="entry name" value="DNA ENDONUCLEASE ACTIVATOR CTP1 C-TERMINAL DOMAIN-CONTAINING PROTEIN"/>
    <property type="match status" value="1"/>
</dbReference>
<comment type="subcellular location">
    <subcellularLocation>
        <location evidence="1">Nucleus</location>
    </subcellularLocation>
</comment>
<dbReference type="STRING" id="36087.A0A077Z9P0"/>
<keyword evidence="5" id="KW-0378">Hydrolase</keyword>
<feature type="domain" description="DNA endonuclease activator Ctp1 C-terminal" evidence="4">
    <location>
        <begin position="157"/>
        <end position="193"/>
    </location>
</feature>
<keyword evidence="5" id="KW-0540">Nuclease</keyword>
<evidence type="ECO:0000256" key="3">
    <source>
        <dbReference type="ARBA" id="ARBA00023242"/>
    </source>
</evidence>
<dbReference type="InterPro" id="IPR013882">
    <property type="entry name" value="Ctp1_C"/>
</dbReference>
<dbReference type="OrthoDB" id="5801062at2759"/>
<evidence type="ECO:0000256" key="2">
    <source>
        <dbReference type="ARBA" id="ARBA00022763"/>
    </source>
</evidence>
<dbReference type="Proteomes" id="UP000030665">
    <property type="component" value="Unassembled WGS sequence"/>
</dbReference>
<dbReference type="GO" id="GO:0003684">
    <property type="term" value="F:damaged DNA binding"/>
    <property type="evidence" value="ECO:0007669"/>
    <property type="project" value="TreeGrafter"/>
</dbReference>